<reference evidence="1 2" key="1">
    <citation type="submission" date="2022-12" db="EMBL/GenBank/DDBJ databases">
        <title>Draft genome sequence of Paenibacillus sp. dW9.</title>
        <authorList>
            <person name="Choi E.-W."/>
            <person name="Kim D.-U."/>
        </authorList>
    </citation>
    <scope>NUCLEOTIDE SEQUENCE [LARGE SCALE GENOMIC DNA]</scope>
    <source>
        <strain evidence="2">dW9</strain>
    </source>
</reference>
<keyword evidence="2" id="KW-1185">Reference proteome</keyword>
<comment type="caution">
    <text evidence="1">The sequence shown here is derived from an EMBL/GenBank/DDBJ whole genome shotgun (WGS) entry which is preliminary data.</text>
</comment>
<proteinExistence type="predicted"/>
<protein>
    <submittedName>
        <fullName evidence="1">Uncharacterized protein</fullName>
    </submittedName>
</protein>
<sequence>MITVIGWLLEQYGENVIIVDAALLVVSLVIKDIYLYDEEKEKEE</sequence>
<name>A0ABT4Q6D2_9BACL</name>
<gene>
    <name evidence="1" type="ORF">O9H85_08280</name>
</gene>
<evidence type="ECO:0000313" key="1">
    <source>
        <dbReference type="EMBL" id="MCZ8512430.1"/>
    </source>
</evidence>
<dbReference type="EMBL" id="JAQAGZ010000004">
    <property type="protein sequence ID" value="MCZ8512430.1"/>
    <property type="molecule type" value="Genomic_DNA"/>
</dbReference>
<dbReference type="RefSeq" id="WP_269880854.1">
    <property type="nucleotide sequence ID" value="NZ_JAQAGZ010000004.1"/>
</dbReference>
<accession>A0ABT4Q6D2</accession>
<organism evidence="1 2">
    <name type="scientific">Paenibacillus gyeongsangnamensis</name>
    <dbReference type="NCBI Taxonomy" id="3388067"/>
    <lineage>
        <taxon>Bacteria</taxon>
        <taxon>Bacillati</taxon>
        <taxon>Bacillota</taxon>
        <taxon>Bacilli</taxon>
        <taxon>Bacillales</taxon>
        <taxon>Paenibacillaceae</taxon>
        <taxon>Paenibacillus</taxon>
    </lineage>
</organism>
<evidence type="ECO:0000313" key="2">
    <source>
        <dbReference type="Proteomes" id="UP001527882"/>
    </source>
</evidence>
<dbReference type="Proteomes" id="UP001527882">
    <property type="component" value="Unassembled WGS sequence"/>
</dbReference>